<dbReference type="EMBL" id="UGYW01000002">
    <property type="protein sequence ID" value="SUJ13035.1"/>
    <property type="molecule type" value="Genomic_DNA"/>
</dbReference>
<dbReference type="Pfam" id="PF00535">
    <property type="entry name" value="Glycos_transf_2"/>
    <property type="match status" value="1"/>
</dbReference>
<feature type="domain" description="Glycosyltransferase 2-like" evidence="1">
    <location>
        <begin position="8"/>
        <end position="117"/>
    </location>
</feature>
<evidence type="ECO:0000313" key="2">
    <source>
        <dbReference type="EMBL" id="SUJ13035.1"/>
    </source>
</evidence>
<proteinExistence type="predicted"/>
<reference evidence="2 3" key="1">
    <citation type="submission" date="2018-06" db="EMBL/GenBank/DDBJ databases">
        <authorList>
            <consortium name="Pathogen Informatics"/>
            <person name="Doyle S."/>
        </authorList>
    </citation>
    <scope>NUCLEOTIDE SEQUENCE [LARGE SCALE GENOMIC DNA]</scope>
    <source>
        <strain evidence="2 3">NCTC11388</strain>
    </source>
</reference>
<evidence type="ECO:0000259" key="1">
    <source>
        <dbReference type="Pfam" id="PF00535"/>
    </source>
</evidence>
<dbReference type="AlphaFoldDB" id="A0A380C594"/>
<dbReference type="SUPFAM" id="SSF53448">
    <property type="entry name" value="Nucleotide-diphospho-sugar transferases"/>
    <property type="match status" value="1"/>
</dbReference>
<sequence>MQKDNIAICIVLYNCKLEDSKTYKTLTASVYESGGTPILYVYDNSAVAQTLPANTKAWRKICYIHDSTNPGVSKAYNECSRLAKEEGARWIILTDQDTDFPSDALKKYGKALNDHPAIKLFAPILLSGNVPFSPSNYFLKRGVIWKSARPGIWKLKGKTILNSGVMINIESFFVSGGYNESIRLYFSDFEFLDRFKRLYEYFFVMNIYCYHQLSDVVELDVKNAKRRFKFYCEGSYLSAHTRLDYCAYFITVGARACKLSVKYRTFEFCKIFAKNYLGTK</sequence>
<dbReference type="InterPro" id="IPR029044">
    <property type="entry name" value="Nucleotide-diphossugar_trans"/>
</dbReference>
<organism evidence="2 3">
    <name type="scientific">Sphingobacterium spiritivorum</name>
    <name type="common">Flavobacterium spiritivorum</name>
    <dbReference type="NCBI Taxonomy" id="258"/>
    <lineage>
        <taxon>Bacteria</taxon>
        <taxon>Pseudomonadati</taxon>
        <taxon>Bacteroidota</taxon>
        <taxon>Sphingobacteriia</taxon>
        <taxon>Sphingobacteriales</taxon>
        <taxon>Sphingobacteriaceae</taxon>
        <taxon>Sphingobacterium</taxon>
    </lineage>
</organism>
<keyword evidence="2" id="KW-0808">Transferase</keyword>
<gene>
    <name evidence="2" type="ORF">NCTC11388_02245</name>
</gene>
<evidence type="ECO:0000313" key="3">
    <source>
        <dbReference type="Proteomes" id="UP000254893"/>
    </source>
</evidence>
<dbReference type="InterPro" id="IPR001173">
    <property type="entry name" value="Glyco_trans_2-like"/>
</dbReference>
<name>A0A380C594_SPHSI</name>
<dbReference type="GO" id="GO:0016740">
    <property type="term" value="F:transferase activity"/>
    <property type="evidence" value="ECO:0007669"/>
    <property type="project" value="UniProtKB-KW"/>
</dbReference>
<dbReference type="RefSeq" id="WP_115170161.1">
    <property type="nucleotide sequence ID" value="NZ_UGYW01000002.1"/>
</dbReference>
<dbReference type="Proteomes" id="UP000254893">
    <property type="component" value="Unassembled WGS sequence"/>
</dbReference>
<dbReference type="Gene3D" id="3.90.550.10">
    <property type="entry name" value="Spore Coat Polysaccharide Biosynthesis Protein SpsA, Chain A"/>
    <property type="match status" value="1"/>
</dbReference>
<protein>
    <submittedName>
        <fullName evidence="2">Rhamnosyltransferase</fullName>
    </submittedName>
</protein>
<accession>A0A380C594</accession>